<reference evidence="1 2" key="1">
    <citation type="submission" date="2018-04" db="EMBL/GenBank/DDBJ databases">
        <title>The genome of golden apple snail Pomacea canaliculata provides insight into stress tolerance and invasive adaptation.</title>
        <authorList>
            <person name="Liu C."/>
            <person name="Liu B."/>
            <person name="Ren Y."/>
            <person name="Zhang Y."/>
            <person name="Wang H."/>
            <person name="Li S."/>
            <person name="Jiang F."/>
            <person name="Yin L."/>
            <person name="Zhang G."/>
            <person name="Qian W."/>
            <person name="Fan W."/>
        </authorList>
    </citation>
    <scope>NUCLEOTIDE SEQUENCE [LARGE SCALE GENOMIC DNA]</scope>
    <source>
        <strain evidence="1">SZHN2017</strain>
        <tissue evidence="1">Muscle</tissue>
    </source>
</reference>
<protein>
    <submittedName>
        <fullName evidence="1">Uncharacterized protein</fullName>
    </submittedName>
</protein>
<dbReference type="PANTHER" id="PTHR43313:SF36">
    <property type="entry name" value="D-BETA-HYDROXYBUTYRATE DEHYDROGENASE, MITOCHONDRIAL"/>
    <property type="match status" value="1"/>
</dbReference>
<dbReference type="GO" id="GO:0016491">
    <property type="term" value="F:oxidoreductase activity"/>
    <property type="evidence" value="ECO:0007669"/>
    <property type="project" value="TreeGrafter"/>
</dbReference>
<accession>A0A2T7PW79</accession>
<dbReference type="SUPFAM" id="SSF51735">
    <property type="entry name" value="NAD(P)-binding Rossmann-fold domains"/>
    <property type="match status" value="1"/>
</dbReference>
<dbReference type="Proteomes" id="UP000245119">
    <property type="component" value="Linkage Group LG1"/>
</dbReference>
<dbReference type="GO" id="GO:0008202">
    <property type="term" value="P:steroid metabolic process"/>
    <property type="evidence" value="ECO:0007669"/>
    <property type="project" value="TreeGrafter"/>
</dbReference>
<gene>
    <name evidence="1" type="ORF">C0Q70_00267</name>
</gene>
<proteinExistence type="predicted"/>
<keyword evidence="2" id="KW-1185">Reference proteome</keyword>
<organism evidence="1 2">
    <name type="scientific">Pomacea canaliculata</name>
    <name type="common">Golden apple snail</name>
    <dbReference type="NCBI Taxonomy" id="400727"/>
    <lineage>
        <taxon>Eukaryota</taxon>
        <taxon>Metazoa</taxon>
        <taxon>Spiralia</taxon>
        <taxon>Lophotrochozoa</taxon>
        <taxon>Mollusca</taxon>
        <taxon>Gastropoda</taxon>
        <taxon>Caenogastropoda</taxon>
        <taxon>Architaenioglossa</taxon>
        <taxon>Ampullarioidea</taxon>
        <taxon>Ampullariidae</taxon>
        <taxon>Pomacea</taxon>
    </lineage>
</organism>
<dbReference type="EMBL" id="PZQS01000001">
    <property type="protein sequence ID" value="PVD37668.1"/>
    <property type="molecule type" value="Genomic_DNA"/>
</dbReference>
<dbReference type="Gene3D" id="3.40.50.720">
    <property type="entry name" value="NAD(P)-binding Rossmann-like Domain"/>
    <property type="match status" value="1"/>
</dbReference>
<dbReference type="OrthoDB" id="5296at2759"/>
<dbReference type="AlphaFoldDB" id="A0A2T7PW79"/>
<name>A0A2T7PW79_POMCA</name>
<dbReference type="STRING" id="400727.A0A2T7PW79"/>
<dbReference type="InterPro" id="IPR036291">
    <property type="entry name" value="NAD(P)-bd_dom_sf"/>
</dbReference>
<dbReference type="PANTHER" id="PTHR43313">
    <property type="entry name" value="SHORT-CHAIN DEHYDROGENASE/REDUCTASE FAMILY 9C"/>
    <property type="match status" value="1"/>
</dbReference>
<comment type="caution">
    <text evidence="1">The sequence shown here is derived from an EMBL/GenBank/DDBJ whole genome shotgun (WGS) entry which is preliminary data.</text>
</comment>
<evidence type="ECO:0000313" key="1">
    <source>
        <dbReference type="EMBL" id="PVD37668.1"/>
    </source>
</evidence>
<sequence length="157" mass="18159">MYSAYSMSKRAVVAFSDALRQEMHKFDMTVITIEPSLYRTHIAMADPYIDANKKSWSKTPTDIREDYGEEYFDAALTKIRASLEKARPQVDEVIHQMELAVCTRNPRHRYVPNGMTYLRTEILRHLPTTWTDKVFSGMSPSIKPRLAVRQESVKASK</sequence>
<evidence type="ECO:0000313" key="2">
    <source>
        <dbReference type="Proteomes" id="UP000245119"/>
    </source>
</evidence>